<sequence>MELPLAKGGVWRMQVRRVHFQHPRRGHERTSAIICGWATDVGTVQRSGECLCTPRFMAPRHRISHAYCQALPLTKADASAMPATANVQYISCQRLSRHSELRWRAIWQPAASGLFSTPAFGLVLSERHDSAKTGVAGWILEEGLHHTSENTIALYNKNSPGNLHLPSNRWTRDTFCSQHAKKVENKSREAIFWKGRKSATAKISFIRHPGLKQSRQAERGYTRLINLDQQLRCFLYLPGGREIHGCAL</sequence>
<evidence type="ECO:0000313" key="2">
    <source>
        <dbReference type="Proteomes" id="UP000193922"/>
    </source>
</evidence>
<dbReference type="GeneID" id="63804172"/>
<name>A0A1Y1WAU2_9FUNG</name>
<protein>
    <submittedName>
        <fullName evidence="1">Uncharacterized protein</fullName>
    </submittedName>
</protein>
<reference evidence="1 2" key="1">
    <citation type="submission" date="2016-07" db="EMBL/GenBank/DDBJ databases">
        <title>Pervasive Adenine N6-methylation of Active Genes in Fungi.</title>
        <authorList>
            <consortium name="DOE Joint Genome Institute"/>
            <person name="Mondo S.J."/>
            <person name="Dannebaum R.O."/>
            <person name="Kuo R.C."/>
            <person name="Labutti K."/>
            <person name="Haridas S."/>
            <person name="Kuo A."/>
            <person name="Salamov A."/>
            <person name="Ahrendt S.R."/>
            <person name="Lipzen A."/>
            <person name="Sullivan W."/>
            <person name="Andreopoulos W.B."/>
            <person name="Clum A."/>
            <person name="Lindquist E."/>
            <person name="Daum C."/>
            <person name="Ramamoorthy G.K."/>
            <person name="Gryganskyi A."/>
            <person name="Culley D."/>
            <person name="Magnuson J.K."/>
            <person name="James T.Y."/>
            <person name="O'Malley M.A."/>
            <person name="Stajich J.E."/>
            <person name="Spatafora J.W."/>
            <person name="Visel A."/>
            <person name="Grigoriev I.V."/>
        </authorList>
    </citation>
    <scope>NUCLEOTIDE SEQUENCE [LARGE SCALE GENOMIC DNA]</scope>
    <source>
        <strain evidence="1 2">ATCC 12442</strain>
    </source>
</reference>
<proteinExistence type="predicted"/>
<keyword evidence="2" id="KW-1185">Reference proteome</keyword>
<dbReference type="Proteomes" id="UP000193922">
    <property type="component" value="Unassembled WGS sequence"/>
</dbReference>
<organism evidence="1 2">
    <name type="scientific">Linderina pennispora</name>
    <dbReference type="NCBI Taxonomy" id="61395"/>
    <lineage>
        <taxon>Eukaryota</taxon>
        <taxon>Fungi</taxon>
        <taxon>Fungi incertae sedis</taxon>
        <taxon>Zoopagomycota</taxon>
        <taxon>Kickxellomycotina</taxon>
        <taxon>Kickxellomycetes</taxon>
        <taxon>Kickxellales</taxon>
        <taxon>Kickxellaceae</taxon>
        <taxon>Linderina</taxon>
    </lineage>
</organism>
<evidence type="ECO:0000313" key="1">
    <source>
        <dbReference type="EMBL" id="ORX70284.1"/>
    </source>
</evidence>
<dbReference type="EMBL" id="MCFD01000006">
    <property type="protein sequence ID" value="ORX70284.1"/>
    <property type="molecule type" value="Genomic_DNA"/>
</dbReference>
<gene>
    <name evidence="1" type="ORF">DL89DRAFT_267500</name>
</gene>
<accession>A0A1Y1WAU2</accession>
<dbReference type="RefSeq" id="XP_040743922.1">
    <property type="nucleotide sequence ID" value="XM_040887524.1"/>
</dbReference>
<dbReference type="AlphaFoldDB" id="A0A1Y1WAU2"/>
<comment type="caution">
    <text evidence="1">The sequence shown here is derived from an EMBL/GenBank/DDBJ whole genome shotgun (WGS) entry which is preliminary data.</text>
</comment>